<accession>A0A3D1JKI0</accession>
<evidence type="ECO:0000313" key="1">
    <source>
        <dbReference type="EMBL" id="HCE18258.1"/>
    </source>
</evidence>
<proteinExistence type="predicted"/>
<name>A0A3D1JKI0_9CHLR</name>
<comment type="caution">
    <text evidence="1">The sequence shown here is derived from an EMBL/GenBank/DDBJ whole genome shotgun (WGS) entry which is preliminary data.</text>
</comment>
<dbReference type="EMBL" id="DPBP01000041">
    <property type="protein sequence ID" value="HCE18258.1"/>
    <property type="molecule type" value="Genomic_DNA"/>
</dbReference>
<reference evidence="1 2" key="1">
    <citation type="journal article" date="2018" name="Nat. Biotechnol.">
        <title>A standardized bacterial taxonomy based on genome phylogeny substantially revises the tree of life.</title>
        <authorList>
            <person name="Parks D.H."/>
            <person name="Chuvochina M."/>
            <person name="Waite D.W."/>
            <person name="Rinke C."/>
            <person name="Skarshewski A."/>
            <person name="Chaumeil P.A."/>
            <person name="Hugenholtz P."/>
        </authorList>
    </citation>
    <scope>NUCLEOTIDE SEQUENCE [LARGE SCALE GENOMIC DNA]</scope>
    <source>
        <strain evidence="1">UBA8781</strain>
    </source>
</reference>
<sequence length="62" mass="7450">MVVIMSKTVNGVIMHDSDEDADWLHYAFPKWHQEELEIHEELARKYAQELEEQEPPEELQQE</sequence>
<dbReference type="AlphaFoldDB" id="A0A3D1JKI0"/>
<dbReference type="Proteomes" id="UP000264141">
    <property type="component" value="Unassembled WGS sequence"/>
</dbReference>
<protein>
    <submittedName>
        <fullName evidence="1">Uncharacterized protein</fullName>
    </submittedName>
</protein>
<organism evidence="1 2">
    <name type="scientific">Anaerolinea thermolimosa</name>
    <dbReference type="NCBI Taxonomy" id="229919"/>
    <lineage>
        <taxon>Bacteria</taxon>
        <taxon>Bacillati</taxon>
        <taxon>Chloroflexota</taxon>
        <taxon>Anaerolineae</taxon>
        <taxon>Anaerolineales</taxon>
        <taxon>Anaerolineaceae</taxon>
        <taxon>Anaerolinea</taxon>
    </lineage>
</organism>
<gene>
    <name evidence="1" type="ORF">DEQ80_10400</name>
</gene>
<evidence type="ECO:0000313" key="2">
    <source>
        <dbReference type="Proteomes" id="UP000264141"/>
    </source>
</evidence>